<dbReference type="OrthoDB" id="299960at2759"/>
<dbReference type="EMBL" id="GG662641">
    <property type="protein sequence ID" value="EAS06781.1"/>
    <property type="molecule type" value="Genomic_DNA"/>
</dbReference>
<evidence type="ECO:0000313" key="3">
    <source>
        <dbReference type="Proteomes" id="UP000009168"/>
    </source>
</evidence>
<gene>
    <name evidence="2" type="ORF">TTHERM_01213930</name>
</gene>
<dbReference type="HOGENOM" id="CLU_901540_0_0_1"/>
<dbReference type="OMA" id="FDIEQEW"/>
<dbReference type="PANTHER" id="PTHR37935:SF1">
    <property type="entry name" value="CHROMOSOME UNDETERMINED SCAFFOLD_14, WHOLE GENOME SHOTGUN SEQUENCE"/>
    <property type="match status" value="1"/>
</dbReference>
<keyword evidence="3" id="KW-1185">Reference proteome</keyword>
<evidence type="ECO:0000313" key="2">
    <source>
        <dbReference type="EMBL" id="EAS06781.1"/>
    </source>
</evidence>
<dbReference type="AlphaFoldDB" id="Q24G72"/>
<evidence type="ECO:0000256" key="1">
    <source>
        <dbReference type="SAM" id="Coils"/>
    </source>
</evidence>
<dbReference type="Proteomes" id="UP000009168">
    <property type="component" value="Unassembled WGS sequence"/>
</dbReference>
<dbReference type="eggNOG" id="ENOG502SE2H">
    <property type="taxonomic scope" value="Eukaryota"/>
</dbReference>
<protein>
    <submittedName>
        <fullName evidence="2">Uncharacterized protein</fullName>
    </submittedName>
</protein>
<accession>Q24G72</accession>
<sequence length="327" mass="38512">MKFKIFEFINRIRPKPFKWLQKYLEIEDEWALFKTSMRPHRGKFILMGGVLMFPIYKPILVNGYHSMLKQLSKNLDKNEPLPKIAESFGKQLITGVFQDTEVQRESGIFVQDLVKRQLVLDAVLQLLVQSIKNPIFLEESKVFGKELVIDVLKDEETLKHTLDLLLKVVRDQEFKQELIETLKYTFSQPEVTEVIVELFKNAIADERCKSQLTATLGSTVNDVLMDKETLEKLKLFTYFLLESESKSQNGSIKQMIDMVVDNVMKKKQENSKENEFNRIFKEASKDLDLKQSYEERLKDLKDKNQQNLEDLYQQFNADKNKKKFFFL</sequence>
<proteinExistence type="predicted"/>
<reference evidence="3" key="1">
    <citation type="journal article" date="2006" name="PLoS Biol.">
        <title>Macronuclear genome sequence of the ciliate Tetrahymena thermophila, a model eukaryote.</title>
        <authorList>
            <person name="Eisen J.A."/>
            <person name="Coyne R.S."/>
            <person name="Wu M."/>
            <person name="Wu D."/>
            <person name="Thiagarajan M."/>
            <person name="Wortman J.R."/>
            <person name="Badger J.H."/>
            <person name="Ren Q."/>
            <person name="Amedeo P."/>
            <person name="Jones K.M."/>
            <person name="Tallon L.J."/>
            <person name="Delcher A.L."/>
            <person name="Salzberg S.L."/>
            <person name="Silva J.C."/>
            <person name="Haas B.J."/>
            <person name="Majoros W.H."/>
            <person name="Farzad M."/>
            <person name="Carlton J.M."/>
            <person name="Smith R.K. Jr."/>
            <person name="Garg J."/>
            <person name="Pearlman R.E."/>
            <person name="Karrer K.M."/>
            <person name="Sun L."/>
            <person name="Manning G."/>
            <person name="Elde N.C."/>
            <person name="Turkewitz A.P."/>
            <person name="Asai D.J."/>
            <person name="Wilkes D.E."/>
            <person name="Wang Y."/>
            <person name="Cai H."/>
            <person name="Collins K."/>
            <person name="Stewart B.A."/>
            <person name="Lee S.R."/>
            <person name="Wilamowska K."/>
            <person name="Weinberg Z."/>
            <person name="Ruzzo W.L."/>
            <person name="Wloga D."/>
            <person name="Gaertig J."/>
            <person name="Frankel J."/>
            <person name="Tsao C.-C."/>
            <person name="Gorovsky M.A."/>
            <person name="Keeling P.J."/>
            <person name="Waller R.F."/>
            <person name="Patron N.J."/>
            <person name="Cherry J.M."/>
            <person name="Stover N.A."/>
            <person name="Krieger C.J."/>
            <person name="del Toro C."/>
            <person name="Ryder H.F."/>
            <person name="Williamson S.C."/>
            <person name="Barbeau R.A."/>
            <person name="Hamilton E.P."/>
            <person name="Orias E."/>
        </authorList>
    </citation>
    <scope>NUCLEOTIDE SEQUENCE [LARGE SCALE GENOMIC DNA]</scope>
    <source>
        <strain evidence="3">SB210</strain>
    </source>
</reference>
<dbReference type="RefSeq" id="XP_001027023.1">
    <property type="nucleotide sequence ID" value="XM_001027023.1"/>
</dbReference>
<dbReference type="PANTHER" id="PTHR37935">
    <property type="entry name" value="CHROMOSOME UNDETERMINED SCAFFOLD_14, WHOLE GENOME SHOTGUN SEQUENCE"/>
    <property type="match status" value="1"/>
</dbReference>
<keyword evidence="1" id="KW-0175">Coiled coil</keyword>
<name>Q24G72_TETTS</name>
<dbReference type="KEGG" id="tet:TTHERM_01213930"/>
<feature type="coiled-coil region" evidence="1">
    <location>
        <begin position="283"/>
        <end position="314"/>
    </location>
</feature>
<dbReference type="InParanoid" id="Q24G72"/>
<dbReference type="GeneID" id="7844561"/>
<organism evidence="2 3">
    <name type="scientific">Tetrahymena thermophila (strain SB210)</name>
    <dbReference type="NCBI Taxonomy" id="312017"/>
    <lineage>
        <taxon>Eukaryota</taxon>
        <taxon>Sar</taxon>
        <taxon>Alveolata</taxon>
        <taxon>Ciliophora</taxon>
        <taxon>Intramacronucleata</taxon>
        <taxon>Oligohymenophorea</taxon>
        <taxon>Hymenostomatida</taxon>
        <taxon>Tetrahymenina</taxon>
        <taxon>Tetrahymenidae</taxon>
        <taxon>Tetrahymena</taxon>
    </lineage>
</organism>